<gene>
    <name evidence="8" type="ORF">FYJ39_08660</name>
</gene>
<keyword evidence="4" id="KW-0255">Endonuclease</keyword>
<evidence type="ECO:0000256" key="7">
    <source>
        <dbReference type="ARBA" id="ARBA00023016"/>
    </source>
</evidence>
<evidence type="ECO:0000256" key="3">
    <source>
        <dbReference type="ARBA" id="ARBA00022722"/>
    </source>
</evidence>
<keyword evidence="2" id="KW-1277">Toxin-antitoxin system</keyword>
<dbReference type="Proteomes" id="UP000429958">
    <property type="component" value="Unassembled WGS sequence"/>
</dbReference>
<keyword evidence="3" id="KW-0540">Nuclease</keyword>
<comment type="similarity">
    <text evidence="1">Belongs to the HicA mRNA interferase family.</text>
</comment>
<keyword evidence="5" id="KW-0378">Hydrolase</keyword>
<dbReference type="AlphaFoldDB" id="A0A7X2TCK4"/>
<comment type="caution">
    <text evidence="8">The sequence shown here is derived from an EMBL/GenBank/DDBJ whole genome shotgun (WGS) entry which is preliminary data.</text>
</comment>
<dbReference type="GO" id="GO:0004519">
    <property type="term" value="F:endonuclease activity"/>
    <property type="evidence" value="ECO:0007669"/>
    <property type="project" value="UniProtKB-KW"/>
</dbReference>
<evidence type="ECO:0000256" key="1">
    <source>
        <dbReference type="ARBA" id="ARBA00006620"/>
    </source>
</evidence>
<dbReference type="GO" id="GO:0003729">
    <property type="term" value="F:mRNA binding"/>
    <property type="evidence" value="ECO:0007669"/>
    <property type="project" value="InterPro"/>
</dbReference>
<dbReference type="InterPro" id="IPR012933">
    <property type="entry name" value="HicA_mRNA_interferase"/>
</dbReference>
<dbReference type="GO" id="GO:0016787">
    <property type="term" value="F:hydrolase activity"/>
    <property type="evidence" value="ECO:0007669"/>
    <property type="project" value="UniProtKB-KW"/>
</dbReference>
<dbReference type="Pfam" id="PF07927">
    <property type="entry name" value="HicA_toxin"/>
    <property type="match status" value="1"/>
</dbReference>
<dbReference type="InterPro" id="IPR038570">
    <property type="entry name" value="HicA_sf"/>
</dbReference>
<evidence type="ECO:0000256" key="4">
    <source>
        <dbReference type="ARBA" id="ARBA00022759"/>
    </source>
</evidence>
<dbReference type="Gene3D" id="3.30.920.30">
    <property type="entry name" value="Hypothetical protein"/>
    <property type="match status" value="1"/>
</dbReference>
<dbReference type="SUPFAM" id="SSF54786">
    <property type="entry name" value="YcfA/nrd intein domain"/>
    <property type="match status" value="1"/>
</dbReference>
<evidence type="ECO:0000256" key="2">
    <source>
        <dbReference type="ARBA" id="ARBA00022649"/>
    </source>
</evidence>
<evidence type="ECO:0000313" key="9">
    <source>
        <dbReference type="Proteomes" id="UP000429958"/>
    </source>
</evidence>
<evidence type="ECO:0000256" key="5">
    <source>
        <dbReference type="ARBA" id="ARBA00022801"/>
    </source>
</evidence>
<reference evidence="8 9" key="1">
    <citation type="submission" date="2019-08" db="EMBL/GenBank/DDBJ databases">
        <title>In-depth cultivation of the pig gut microbiome towards novel bacterial diversity and tailored functional studies.</title>
        <authorList>
            <person name="Wylensek D."/>
            <person name="Hitch T.C.A."/>
            <person name="Clavel T."/>
        </authorList>
    </citation>
    <scope>NUCLEOTIDE SEQUENCE [LARGE SCALE GENOMIC DNA]</scope>
    <source>
        <strain evidence="8 9">WCA-389-WT-23D1</strain>
    </source>
</reference>
<dbReference type="EMBL" id="VUMD01000006">
    <property type="protein sequence ID" value="MSS36640.1"/>
    <property type="molecule type" value="Genomic_DNA"/>
</dbReference>
<keyword evidence="6" id="KW-0694">RNA-binding</keyword>
<sequence>MRFREIEKIILADGWQFKKAKGSHYSYIHPTKPGKVSIPNHPGDLDPRTIKSILKQAGL</sequence>
<protein>
    <submittedName>
        <fullName evidence="8">Type II toxin-antitoxin system HicA family toxin</fullName>
    </submittedName>
</protein>
<accession>A0A7X2TCK4</accession>
<organism evidence="8 9">
    <name type="scientific">Clostridium porci</name>
    <dbReference type="NCBI Taxonomy" id="2605778"/>
    <lineage>
        <taxon>Bacteria</taxon>
        <taxon>Bacillati</taxon>
        <taxon>Bacillota</taxon>
        <taxon>Clostridia</taxon>
        <taxon>Eubacteriales</taxon>
        <taxon>Clostridiaceae</taxon>
        <taxon>Clostridium</taxon>
    </lineage>
</organism>
<keyword evidence="9" id="KW-1185">Reference proteome</keyword>
<evidence type="ECO:0000256" key="6">
    <source>
        <dbReference type="ARBA" id="ARBA00022884"/>
    </source>
</evidence>
<proteinExistence type="inferred from homology"/>
<keyword evidence="7" id="KW-0346">Stress response</keyword>
<evidence type="ECO:0000313" key="8">
    <source>
        <dbReference type="EMBL" id="MSS36640.1"/>
    </source>
</evidence>
<name>A0A7X2TCK4_9CLOT</name>
<dbReference type="RefSeq" id="WP_154472084.1">
    <property type="nucleotide sequence ID" value="NZ_DBEWUL010000063.1"/>
</dbReference>